<keyword evidence="8 9" id="KW-0012">Acyltransferase</keyword>
<name>A0A6G8APX6_9ENTE</name>
<feature type="transmembrane region" description="Helical" evidence="10">
    <location>
        <begin position="396"/>
        <end position="415"/>
    </location>
</feature>
<evidence type="ECO:0000256" key="5">
    <source>
        <dbReference type="ARBA" id="ARBA00022692"/>
    </source>
</evidence>
<comment type="function">
    <text evidence="9">O-acyltransferase that catalyzes D-alanylation of both teichoic acid and lipoteichoic acid (LTA). D-alanylation of LTA plays an important role in modulating the properties of the cell wall in Gram-positive bacteria, influencing the net charge of the cell wall. Catalyzes D-alanylation from DltC carrier protein.</text>
</comment>
<keyword evidence="3 9" id="KW-1003">Cell membrane</keyword>
<evidence type="ECO:0000256" key="3">
    <source>
        <dbReference type="ARBA" id="ARBA00022475"/>
    </source>
</evidence>
<dbReference type="PIRSF" id="PIRSF500216">
    <property type="entry name" value="DltB"/>
    <property type="match status" value="1"/>
</dbReference>
<reference evidence="11 12" key="1">
    <citation type="submission" date="2020-03" db="EMBL/GenBank/DDBJ databases">
        <title>Vagococcus sp. nov., isolated from beetles.</title>
        <authorList>
            <person name="Hyun D.-W."/>
            <person name="Bae J.-W."/>
        </authorList>
    </citation>
    <scope>NUCLEOTIDE SEQUENCE [LARGE SCALE GENOMIC DNA]</scope>
    <source>
        <strain evidence="11 12">HDW17A</strain>
    </source>
</reference>
<evidence type="ECO:0000256" key="7">
    <source>
        <dbReference type="ARBA" id="ARBA00023136"/>
    </source>
</evidence>
<dbReference type="PANTHER" id="PTHR13285:SF23">
    <property type="entry name" value="TEICHOIC ACID D-ALANYLTRANSFERASE"/>
    <property type="match status" value="1"/>
</dbReference>
<evidence type="ECO:0000256" key="6">
    <source>
        <dbReference type="ARBA" id="ARBA00022989"/>
    </source>
</evidence>
<gene>
    <name evidence="11" type="primary">dltB</name>
    <name evidence="11" type="ORF">G7081_01125</name>
</gene>
<feature type="transmembrane region" description="Helical" evidence="10">
    <location>
        <begin position="334"/>
        <end position="352"/>
    </location>
</feature>
<sequence>MIRQFLSYFPSYSPYENPSYFILLGVALIPLVVQLLRGKRMMWYQNILTVYFLIISFGGPSLRSAFALCSYILWQTILVYIYFKYRQKRNNTGIFYGAVTLAILPLFLVKIIPFINSRTWFEPVVNNHPSLLSVPSFIGFLGISYLTFKAVQMVMEIRDGIITEYHIGRYLQFMLFFPTISSGPIDRYRRFESDLLNAPEKNEYVDMLSTGIHKIFMGFVYKFILAYLFGTILLPKMSHAAIADGGISWGLIGYMYIYTFYLFFDFAGYSLFAIGTSNIMGYNTPENFNKPFLAKNIKDFWDRWHISLSSWFRDYIYMRLMFTLLKKKVFKSRVVASNVGYFVLFLIMALWHGLTWFYLVYGLYHATLVCVTDWWLRFKRKHRKKLPKNKYTHAFAVVLTFHAVAFGLLLFSGFLDTLLFK</sequence>
<feature type="transmembrane region" description="Helical" evidence="10">
    <location>
        <begin position="358"/>
        <end position="376"/>
    </location>
</feature>
<dbReference type="InterPro" id="IPR004299">
    <property type="entry name" value="MBOAT_fam"/>
</dbReference>
<feature type="transmembrane region" description="Helical" evidence="10">
    <location>
        <begin position="95"/>
        <end position="115"/>
    </location>
</feature>
<comment type="pathway">
    <text evidence="9">Cell wall biogenesis; lipoteichoic acid biosynthesis.</text>
</comment>
<dbReference type="GO" id="GO:0005886">
    <property type="term" value="C:plasma membrane"/>
    <property type="evidence" value="ECO:0007669"/>
    <property type="project" value="UniProtKB-SubCell"/>
</dbReference>
<accession>A0A6G8APX6</accession>
<proteinExistence type="inferred from homology"/>
<dbReference type="Proteomes" id="UP000500890">
    <property type="component" value="Chromosome"/>
</dbReference>
<comment type="similarity">
    <text evidence="2 9">Belongs to the membrane-bound acyltransferase family.</text>
</comment>
<feature type="transmembrane region" description="Helical" evidence="10">
    <location>
        <begin position="215"/>
        <end position="234"/>
    </location>
</feature>
<dbReference type="KEGG" id="vah:G7081_01125"/>
<dbReference type="PANTHER" id="PTHR13285">
    <property type="entry name" value="ACYLTRANSFERASE"/>
    <property type="match status" value="1"/>
</dbReference>
<dbReference type="Pfam" id="PF03062">
    <property type="entry name" value="MBOAT"/>
    <property type="match status" value="1"/>
</dbReference>
<dbReference type="RefSeq" id="WP_166008359.1">
    <property type="nucleotide sequence ID" value="NZ_CP049886.1"/>
</dbReference>
<evidence type="ECO:0000256" key="4">
    <source>
        <dbReference type="ARBA" id="ARBA00022679"/>
    </source>
</evidence>
<evidence type="ECO:0000256" key="9">
    <source>
        <dbReference type="PIRNR" id="PIRNR016636"/>
    </source>
</evidence>
<dbReference type="InterPro" id="IPR051085">
    <property type="entry name" value="MB_O-acyltransferase"/>
</dbReference>
<keyword evidence="12" id="KW-1185">Reference proteome</keyword>
<evidence type="ECO:0000256" key="8">
    <source>
        <dbReference type="ARBA" id="ARBA00023315"/>
    </source>
</evidence>
<dbReference type="PIRSF" id="PIRSF016636">
    <property type="entry name" value="AlgI_DltB"/>
    <property type="match status" value="1"/>
</dbReference>
<dbReference type="NCBIfam" id="TIGR04091">
    <property type="entry name" value="LTA_dltB"/>
    <property type="match status" value="1"/>
</dbReference>
<feature type="transmembrane region" description="Helical" evidence="10">
    <location>
        <begin position="20"/>
        <end position="36"/>
    </location>
</feature>
<dbReference type="EC" id="2.3.1.-" evidence="9"/>
<evidence type="ECO:0000256" key="1">
    <source>
        <dbReference type="ARBA" id="ARBA00004651"/>
    </source>
</evidence>
<evidence type="ECO:0000256" key="2">
    <source>
        <dbReference type="ARBA" id="ARBA00010323"/>
    </source>
</evidence>
<dbReference type="GO" id="GO:0070395">
    <property type="term" value="P:lipoteichoic acid biosynthetic process"/>
    <property type="evidence" value="ECO:0007669"/>
    <property type="project" value="UniProtKB-UniRule"/>
</dbReference>
<evidence type="ECO:0000256" key="10">
    <source>
        <dbReference type="SAM" id="Phobius"/>
    </source>
</evidence>
<keyword evidence="4 9" id="KW-0808">Transferase</keyword>
<organism evidence="11 12">
    <name type="scientific">Vagococcus coleopterorum</name>
    <dbReference type="NCBI Taxonomy" id="2714946"/>
    <lineage>
        <taxon>Bacteria</taxon>
        <taxon>Bacillati</taxon>
        <taxon>Bacillota</taxon>
        <taxon>Bacilli</taxon>
        <taxon>Lactobacillales</taxon>
        <taxon>Enterococcaceae</taxon>
        <taxon>Vagococcus</taxon>
    </lineage>
</organism>
<comment type="subcellular location">
    <subcellularLocation>
        <location evidence="1">Cell membrane</location>
        <topology evidence="1">Multi-pass membrane protein</topology>
    </subcellularLocation>
</comment>
<evidence type="ECO:0000313" key="11">
    <source>
        <dbReference type="EMBL" id="QIL46973.1"/>
    </source>
</evidence>
<keyword evidence="6 10" id="KW-1133">Transmembrane helix</keyword>
<dbReference type="GO" id="GO:0016746">
    <property type="term" value="F:acyltransferase activity"/>
    <property type="evidence" value="ECO:0007669"/>
    <property type="project" value="UniProtKB-KW"/>
</dbReference>
<dbReference type="AlphaFoldDB" id="A0A6G8APX6"/>
<dbReference type="InterPro" id="IPR024024">
    <property type="entry name" value="DltB"/>
</dbReference>
<feature type="transmembrane region" description="Helical" evidence="10">
    <location>
        <begin position="130"/>
        <end position="148"/>
    </location>
</feature>
<dbReference type="InterPro" id="IPR024194">
    <property type="entry name" value="Ac/AlaTfrase_AlgI/DltB"/>
</dbReference>
<keyword evidence="5 10" id="KW-0812">Transmembrane</keyword>
<dbReference type="UniPathway" id="UPA00556"/>
<protein>
    <recommendedName>
        <fullName evidence="9">Teichoic acid D-alanyltransferase</fullName>
        <ecNumber evidence="9">2.3.1.-</ecNumber>
    </recommendedName>
</protein>
<feature type="transmembrane region" description="Helical" evidence="10">
    <location>
        <begin position="246"/>
        <end position="264"/>
    </location>
</feature>
<evidence type="ECO:0000313" key="12">
    <source>
        <dbReference type="Proteomes" id="UP000500890"/>
    </source>
</evidence>
<dbReference type="EMBL" id="CP049886">
    <property type="protein sequence ID" value="QIL46973.1"/>
    <property type="molecule type" value="Genomic_DNA"/>
</dbReference>
<keyword evidence="7 9" id="KW-0472">Membrane</keyword>